<accession>A0ABS1E8G3</accession>
<evidence type="ECO:0000313" key="1">
    <source>
        <dbReference type="EMBL" id="MBK1727457.1"/>
    </source>
</evidence>
<dbReference type="EMBL" id="NRSH01000155">
    <property type="protein sequence ID" value="MBK1727457.1"/>
    <property type="molecule type" value="Genomic_DNA"/>
</dbReference>
<proteinExistence type="predicted"/>
<sequence length="268" mass="29091">MSQDAPRPNRRHHLRLRLSASVDEPGYREAARRAREPVPAIDLVHQPAARALVTLLELLEQDRFEAPVLLLERGLDEDGTPFVHHENATAALGAACSALAGGGARARPEAGPWGEALGELLGLWLIGAAADFPEAHEGYLRDLARGMGVWMVPQGWGQTLLSAGAAEAEEAPSELMLGLAHEAVVERAPGLKLRTVRHVLEALDRSAGLEAAPAWRRAIAYVIGAELYQNPYGRLRAEFQAHHSSPASRHRRAVEFIEREAIPAYHAG</sequence>
<reference evidence="1 2" key="1">
    <citation type="journal article" date="2020" name="Microorganisms">
        <title>Osmotic Adaptation and Compatible Solute Biosynthesis of Phototrophic Bacteria as Revealed from Genome Analyses.</title>
        <authorList>
            <person name="Imhoff J.F."/>
            <person name="Rahn T."/>
            <person name="Kunzel S."/>
            <person name="Keller A."/>
            <person name="Neulinger S.C."/>
        </authorList>
    </citation>
    <scope>NUCLEOTIDE SEQUENCE [LARGE SCALE GENOMIC DNA]</scope>
    <source>
        <strain evidence="1 2">DSM 15116</strain>
    </source>
</reference>
<dbReference type="Proteomes" id="UP000738126">
    <property type="component" value="Unassembled WGS sequence"/>
</dbReference>
<keyword evidence="2" id="KW-1185">Reference proteome</keyword>
<gene>
    <name evidence="1" type="ORF">CKO13_10625</name>
</gene>
<evidence type="ECO:0000313" key="2">
    <source>
        <dbReference type="Proteomes" id="UP000738126"/>
    </source>
</evidence>
<dbReference type="RefSeq" id="WP_200260783.1">
    <property type="nucleotide sequence ID" value="NZ_NRSH01000155.1"/>
</dbReference>
<name>A0ABS1E8G3_9GAMM</name>
<comment type="caution">
    <text evidence="1">The sequence shown here is derived from an EMBL/GenBank/DDBJ whole genome shotgun (WGS) entry which is preliminary data.</text>
</comment>
<organism evidence="1 2">
    <name type="scientific">Halorhodospira neutriphila</name>
    <dbReference type="NCBI Taxonomy" id="168379"/>
    <lineage>
        <taxon>Bacteria</taxon>
        <taxon>Pseudomonadati</taxon>
        <taxon>Pseudomonadota</taxon>
        <taxon>Gammaproteobacteria</taxon>
        <taxon>Chromatiales</taxon>
        <taxon>Ectothiorhodospiraceae</taxon>
        <taxon>Halorhodospira</taxon>
    </lineage>
</organism>
<protein>
    <submittedName>
        <fullName evidence="1">Uncharacterized protein</fullName>
    </submittedName>
</protein>